<organism evidence="1 2">
    <name type="scientific">Moraxella caviae</name>
    <dbReference type="NCBI Taxonomy" id="34060"/>
    <lineage>
        <taxon>Bacteria</taxon>
        <taxon>Pseudomonadati</taxon>
        <taxon>Pseudomonadota</taxon>
        <taxon>Gammaproteobacteria</taxon>
        <taxon>Moraxellales</taxon>
        <taxon>Moraxellaceae</taxon>
        <taxon>Moraxella</taxon>
    </lineage>
</organism>
<evidence type="ECO:0000313" key="1">
    <source>
        <dbReference type="EMBL" id="STZ13511.1"/>
    </source>
</evidence>
<sequence>MKELNLLLSIGACTIKHPEFDERTFFEQASVTFALECGFEREYTFAYVFFKTKDNGFKDVCWEIPVEQAALDKFTSDLLKKGLVLTRADREVIESALLPFVLQFCPF</sequence>
<reference evidence="1 2" key="1">
    <citation type="submission" date="2018-06" db="EMBL/GenBank/DDBJ databases">
        <authorList>
            <consortium name="Pathogen Informatics"/>
            <person name="Doyle S."/>
        </authorList>
    </citation>
    <scope>NUCLEOTIDE SEQUENCE [LARGE SCALE GENOMIC DNA]</scope>
    <source>
        <strain evidence="1 2">NCTC10293</strain>
    </source>
</reference>
<dbReference type="RefSeq" id="WP_115338110.1">
    <property type="nucleotide sequence ID" value="NZ_UGQE01000002.1"/>
</dbReference>
<proteinExistence type="predicted"/>
<protein>
    <submittedName>
        <fullName evidence="1">Uncharacterized protein</fullName>
    </submittedName>
</protein>
<gene>
    <name evidence="1" type="ORF">NCTC10293_01085</name>
</gene>
<evidence type="ECO:0000313" key="2">
    <source>
        <dbReference type="Proteomes" id="UP000255279"/>
    </source>
</evidence>
<name>A0A378R9V7_9GAMM</name>
<accession>A0A378R9V7</accession>
<dbReference type="Proteomes" id="UP000255279">
    <property type="component" value="Unassembled WGS sequence"/>
</dbReference>
<dbReference type="AlphaFoldDB" id="A0A378R9V7"/>
<dbReference type="EMBL" id="UGQE01000002">
    <property type="protein sequence ID" value="STZ13511.1"/>
    <property type="molecule type" value="Genomic_DNA"/>
</dbReference>